<accession>A0A8X6FIF1</accession>
<proteinExistence type="predicted"/>
<evidence type="ECO:0000313" key="2">
    <source>
        <dbReference type="EMBL" id="GFQ81475.1"/>
    </source>
</evidence>
<feature type="region of interest" description="Disordered" evidence="1">
    <location>
        <begin position="18"/>
        <end position="38"/>
    </location>
</feature>
<keyword evidence="3" id="KW-1185">Reference proteome</keyword>
<gene>
    <name evidence="2" type="ORF">TNCT_673321</name>
</gene>
<organism evidence="2 3">
    <name type="scientific">Trichonephila clavata</name>
    <name type="common">Joro spider</name>
    <name type="synonym">Nephila clavata</name>
    <dbReference type="NCBI Taxonomy" id="2740835"/>
    <lineage>
        <taxon>Eukaryota</taxon>
        <taxon>Metazoa</taxon>
        <taxon>Ecdysozoa</taxon>
        <taxon>Arthropoda</taxon>
        <taxon>Chelicerata</taxon>
        <taxon>Arachnida</taxon>
        <taxon>Araneae</taxon>
        <taxon>Araneomorphae</taxon>
        <taxon>Entelegynae</taxon>
        <taxon>Araneoidea</taxon>
        <taxon>Nephilidae</taxon>
        <taxon>Trichonephila</taxon>
    </lineage>
</organism>
<dbReference type="AlphaFoldDB" id="A0A8X6FIF1"/>
<evidence type="ECO:0000313" key="3">
    <source>
        <dbReference type="Proteomes" id="UP000887116"/>
    </source>
</evidence>
<evidence type="ECO:0000256" key="1">
    <source>
        <dbReference type="SAM" id="MobiDB-lite"/>
    </source>
</evidence>
<sequence length="97" mass="10531">MTKGNWSFPQLTLRLAPSQLDINNPSGEKKTKKHPPKSSVDVAVVSFLALGCGLNSPLHSFVLLPSMTNLGLQGTGTFYRSRHRIGSSSSQPRRALL</sequence>
<dbReference type="Proteomes" id="UP000887116">
    <property type="component" value="Unassembled WGS sequence"/>
</dbReference>
<protein>
    <submittedName>
        <fullName evidence="2">Uncharacterized protein</fullName>
    </submittedName>
</protein>
<reference evidence="2" key="1">
    <citation type="submission" date="2020-07" db="EMBL/GenBank/DDBJ databases">
        <title>Multicomponent nature underlies the extraordinary mechanical properties of spider dragline silk.</title>
        <authorList>
            <person name="Kono N."/>
            <person name="Nakamura H."/>
            <person name="Mori M."/>
            <person name="Yoshida Y."/>
            <person name="Ohtoshi R."/>
            <person name="Malay A.D."/>
            <person name="Moran D.A.P."/>
            <person name="Tomita M."/>
            <person name="Numata K."/>
            <person name="Arakawa K."/>
        </authorList>
    </citation>
    <scope>NUCLEOTIDE SEQUENCE</scope>
</reference>
<dbReference type="EMBL" id="BMAO01002542">
    <property type="protein sequence ID" value="GFQ81475.1"/>
    <property type="molecule type" value="Genomic_DNA"/>
</dbReference>
<name>A0A8X6FIF1_TRICU</name>
<comment type="caution">
    <text evidence="2">The sequence shown here is derived from an EMBL/GenBank/DDBJ whole genome shotgun (WGS) entry which is preliminary data.</text>
</comment>